<gene>
    <name evidence="17" type="ORF">OH76DRAFT_1395978</name>
</gene>
<accession>A0A371DWF3</accession>
<keyword evidence="4" id="KW-0645">Protease</keyword>
<dbReference type="PANTHER" id="PTHR24006:SF888">
    <property type="entry name" value="UBIQUITIN CARBOXYL-TERMINAL HYDROLASE 30"/>
    <property type="match status" value="1"/>
</dbReference>
<dbReference type="GO" id="GO:0004843">
    <property type="term" value="F:cysteine-type deubiquitinase activity"/>
    <property type="evidence" value="ECO:0007669"/>
    <property type="project" value="UniProtKB-EC"/>
</dbReference>
<feature type="region of interest" description="Disordered" evidence="13">
    <location>
        <begin position="1"/>
        <end position="20"/>
    </location>
</feature>
<evidence type="ECO:0000259" key="16">
    <source>
        <dbReference type="PROSITE" id="PS51283"/>
    </source>
</evidence>
<evidence type="ECO:0000256" key="3">
    <source>
        <dbReference type="ARBA" id="ARBA00012759"/>
    </source>
</evidence>
<feature type="compositionally biased region" description="Basic and acidic residues" evidence="13">
    <location>
        <begin position="75"/>
        <end position="97"/>
    </location>
</feature>
<feature type="region of interest" description="Disordered" evidence="13">
    <location>
        <begin position="655"/>
        <end position="676"/>
    </location>
</feature>
<dbReference type="GO" id="GO:0008270">
    <property type="term" value="F:zinc ion binding"/>
    <property type="evidence" value="ECO:0007669"/>
    <property type="project" value="UniProtKB-KW"/>
</dbReference>
<evidence type="ECO:0000256" key="12">
    <source>
        <dbReference type="SAM" id="Coils"/>
    </source>
</evidence>
<dbReference type="PROSITE" id="PS50053">
    <property type="entry name" value="UBIQUITIN_2"/>
    <property type="match status" value="1"/>
</dbReference>
<feature type="compositionally biased region" description="Basic and acidic residues" evidence="13">
    <location>
        <begin position="468"/>
        <end position="483"/>
    </location>
</feature>
<evidence type="ECO:0000256" key="10">
    <source>
        <dbReference type="ARBA" id="ARBA00022807"/>
    </source>
</evidence>
<feature type="domain" description="DUSP" evidence="16">
    <location>
        <begin position="864"/>
        <end position="973"/>
    </location>
</feature>
<evidence type="ECO:0000259" key="15">
    <source>
        <dbReference type="PROSITE" id="PS50235"/>
    </source>
</evidence>
<feature type="region of interest" description="Disordered" evidence="13">
    <location>
        <begin position="468"/>
        <end position="525"/>
    </location>
</feature>
<dbReference type="InterPro" id="IPR006615">
    <property type="entry name" value="Pept_C19_DUSP"/>
</dbReference>
<dbReference type="InterPro" id="IPR035927">
    <property type="entry name" value="DUSP-like_sf"/>
</dbReference>
<dbReference type="GO" id="GO:0006508">
    <property type="term" value="P:proteolysis"/>
    <property type="evidence" value="ECO:0007669"/>
    <property type="project" value="UniProtKB-KW"/>
</dbReference>
<evidence type="ECO:0000313" key="17">
    <source>
        <dbReference type="EMBL" id="RDX56835.1"/>
    </source>
</evidence>
<dbReference type="GO" id="GO:0005829">
    <property type="term" value="C:cytosol"/>
    <property type="evidence" value="ECO:0007669"/>
    <property type="project" value="TreeGrafter"/>
</dbReference>
<dbReference type="CDD" id="cd01795">
    <property type="entry name" value="Ubl_USP48"/>
    <property type="match status" value="1"/>
</dbReference>
<dbReference type="GO" id="GO:0016579">
    <property type="term" value="P:protein deubiquitination"/>
    <property type="evidence" value="ECO:0007669"/>
    <property type="project" value="InterPro"/>
</dbReference>
<keyword evidence="7" id="KW-0863">Zinc-finger</keyword>
<dbReference type="InterPro" id="IPR001876">
    <property type="entry name" value="Znf_RanBP2"/>
</dbReference>
<keyword evidence="12" id="KW-0175">Coiled coil</keyword>
<name>A0A371DWF3_9APHY</name>
<dbReference type="InterPro" id="IPR028889">
    <property type="entry name" value="USP"/>
</dbReference>
<dbReference type="InterPro" id="IPR001394">
    <property type="entry name" value="Peptidase_C19_UCH"/>
</dbReference>
<evidence type="ECO:0000256" key="7">
    <source>
        <dbReference type="ARBA" id="ARBA00022771"/>
    </source>
</evidence>
<evidence type="ECO:0000256" key="6">
    <source>
        <dbReference type="ARBA" id="ARBA00022737"/>
    </source>
</evidence>
<dbReference type="Pfam" id="PF00443">
    <property type="entry name" value="UCH"/>
    <property type="match status" value="1"/>
</dbReference>
<dbReference type="InterPro" id="IPR044743">
    <property type="entry name" value="Ubl_USP48"/>
</dbReference>
<comment type="similarity">
    <text evidence="2">Belongs to the peptidase C19 family.</text>
</comment>
<feature type="domain" description="Ubiquitin-like" evidence="14">
    <location>
        <begin position="1048"/>
        <end position="1115"/>
    </location>
</feature>
<feature type="domain" description="USP" evidence="15">
    <location>
        <begin position="170"/>
        <end position="541"/>
    </location>
</feature>
<dbReference type="SMART" id="SM00547">
    <property type="entry name" value="ZnF_RBZ"/>
    <property type="match status" value="1"/>
</dbReference>
<dbReference type="AlphaFoldDB" id="A0A371DWF3"/>
<evidence type="ECO:0000256" key="2">
    <source>
        <dbReference type="ARBA" id="ARBA00009085"/>
    </source>
</evidence>
<dbReference type="SUPFAM" id="SSF143791">
    <property type="entry name" value="DUSP-like"/>
    <property type="match status" value="1"/>
</dbReference>
<evidence type="ECO:0000256" key="8">
    <source>
        <dbReference type="ARBA" id="ARBA00022786"/>
    </source>
</evidence>
<keyword evidence="10" id="KW-0788">Thiol protease</keyword>
<dbReference type="PANTHER" id="PTHR24006">
    <property type="entry name" value="UBIQUITIN CARBOXYL-TERMINAL HYDROLASE"/>
    <property type="match status" value="1"/>
</dbReference>
<dbReference type="PROSITE" id="PS00973">
    <property type="entry name" value="USP_2"/>
    <property type="match status" value="1"/>
</dbReference>
<organism evidence="17 18">
    <name type="scientific">Lentinus brumalis</name>
    <dbReference type="NCBI Taxonomy" id="2498619"/>
    <lineage>
        <taxon>Eukaryota</taxon>
        <taxon>Fungi</taxon>
        <taxon>Dikarya</taxon>
        <taxon>Basidiomycota</taxon>
        <taxon>Agaricomycotina</taxon>
        <taxon>Agaricomycetes</taxon>
        <taxon>Polyporales</taxon>
        <taxon>Polyporaceae</taxon>
        <taxon>Lentinus</taxon>
    </lineage>
</organism>
<sequence length="1200" mass="134580">MPPKRTRRASPGSFGLPAGERLKRTKLTGNAAYSAWGWVGAEVTIASEITDQHRMATCGFSSNSTYPLCPNKYSEKRKFSPTKEESPQTKQPHEHADASAQAGTVDDVIVISDDEGPTCGSKTCKQNPYCLNYLGQDTWEDADDAYNAYVKANSIGENPNVDTRDGQTPIGLKNLGATCYANAYLQVWFQDIPFRKGVYECQPAQDAQHPFEESPVFQLQVTFAAMQHSALSAFNPVKLVESLKLRATEQQDAQEFSKLFMAHLDTEFEKQRSPELKSLIPDQFQGRQVYNTVCQNCQRRSERDSDFLEIEVNLENNATLEDRLHAALEPETLSGDNKYYCQQCDSLQDAKRYMELRQLPPVLHFSLLRFVYDISTMERKKSKQTIMFPTFIDMDRFIGPEETRKQFRKRDVKESKNLYELRGILLHKGASAYHGHYEAQVFDVHTQGWYQFNDETVTKMDSLVPKVDSAKKGAKNGKDDKKPSAPKGRPPKKRRRIDDSDSEIEIVESPVPSQKDEGLNSAEGPDYISSRDAYMLVYARVGHKGFHTPDGSQMNADGSASEAGRAASVVPTGVVPPPRALEVVYQLNAEHRKACEEFSQREKEARARFDRTRNVVMDIYRHWNLTSRNEDGVVVSRQSLESWLSRHIAKPKVLSPVPPVESSEEDPSAMSKGDGSPTIHISTSDVVCSHGKLDPGAANDMKVIKATSYSRISNDDGCRLMPVFCPVDVCPICVSRMFKEKQYQIEHPELVSRFNDVAAVNDDEDGYHISKAWLKDWRLSKPKMHVEGAPDPPPDAEDYLRDVVCEHGQLATNTACRRRISAEAYGLLHELFPAWKPPSTRVEPCAVCEALLHMSKEDKRECRKQAEEEKARLKHMHDNALNGNNALLEDVPCAIVPSQFVRSWRQWLMRPSEVPRPETLDNSQFMCEHGRLAFDPNISGDLDASMTIIKRNDWDALEELYSGGPLIAIENTDGKWLHELDVCGDCRLKRRTSFDMTEITVRVLGPGDPVPTPQTYIEELPQPVQQGQTTLTTYSKRQTEGSRKSKRIRQVREYGKRRKISITKAMSVKDLKIMLNDQFGVPVISQRLFYRGHELDDSSATMLSLGILSNDLLDLKEENEDLIILSDTDVESGPVNGAKKNRTEGQAFGGTLLGGSSFTSAPSSSQLEIALSNACPACTYENGAADTACAMCDTPLPNPT</sequence>
<keyword evidence="18" id="KW-1185">Reference proteome</keyword>
<dbReference type="InterPro" id="IPR018200">
    <property type="entry name" value="USP_CS"/>
</dbReference>
<dbReference type="InterPro" id="IPR033841">
    <property type="entry name" value="Pep_USP48"/>
</dbReference>
<dbReference type="GO" id="GO:0005634">
    <property type="term" value="C:nucleus"/>
    <property type="evidence" value="ECO:0007669"/>
    <property type="project" value="TreeGrafter"/>
</dbReference>
<keyword evidence="6" id="KW-0677">Repeat</keyword>
<dbReference type="OrthoDB" id="289038at2759"/>
<dbReference type="InterPro" id="IPR029071">
    <property type="entry name" value="Ubiquitin-like_domsf"/>
</dbReference>
<dbReference type="CDD" id="cd02668">
    <property type="entry name" value="Peptidase_C19L"/>
    <property type="match status" value="1"/>
</dbReference>
<keyword evidence="9" id="KW-0378">Hydrolase</keyword>
<dbReference type="PROSITE" id="PS00972">
    <property type="entry name" value="USP_1"/>
    <property type="match status" value="1"/>
</dbReference>
<dbReference type="EC" id="3.4.19.12" evidence="3"/>
<dbReference type="Gene3D" id="3.90.70.10">
    <property type="entry name" value="Cysteine proteinases"/>
    <property type="match status" value="1"/>
</dbReference>
<evidence type="ECO:0000256" key="5">
    <source>
        <dbReference type="ARBA" id="ARBA00022723"/>
    </source>
</evidence>
<dbReference type="PROSITE" id="PS50235">
    <property type="entry name" value="USP_3"/>
    <property type="match status" value="1"/>
</dbReference>
<dbReference type="GO" id="GO:0004197">
    <property type="term" value="F:cysteine-type endopeptidase activity"/>
    <property type="evidence" value="ECO:0007669"/>
    <property type="project" value="InterPro"/>
</dbReference>
<keyword evidence="8" id="KW-0833">Ubl conjugation pathway</keyword>
<dbReference type="SUPFAM" id="SSF54001">
    <property type="entry name" value="Cysteine proteinases"/>
    <property type="match status" value="1"/>
</dbReference>
<dbReference type="SUPFAM" id="SSF54236">
    <property type="entry name" value="Ubiquitin-like"/>
    <property type="match status" value="1"/>
</dbReference>
<dbReference type="InterPro" id="IPR038765">
    <property type="entry name" value="Papain-like_cys_pep_sf"/>
</dbReference>
<protein>
    <recommendedName>
        <fullName evidence="3">ubiquitinyl hydrolase 1</fullName>
        <ecNumber evidence="3">3.4.19.12</ecNumber>
    </recommendedName>
</protein>
<feature type="coiled-coil region" evidence="12">
    <location>
        <begin position="856"/>
        <end position="883"/>
    </location>
</feature>
<evidence type="ECO:0000256" key="11">
    <source>
        <dbReference type="ARBA" id="ARBA00022833"/>
    </source>
</evidence>
<comment type="catalytic activity">
    <reaction evidence="1">
        <text>Thiol-dependent hydrolysis of ester, thioester, amide, peptide and isopeptide bonds formed by the C-terminal Gly of ubiquitin (a 76-residue protein attached to proteins as an intracellular targeting signal).</text>
        <dbReference type="EC" id="3.4.19.12"/>
    </reaction>
</comment>
<dbReference type="Gene3D" id="3.10.20.90">
    <property type="entry name" value="Phosphatidylinositol 3-kinase Catalytic Subunit, Chain A, domain 1"/>
    <property type="match status" value="1"/>
</dbReference>
<evidence type="ECO:0000313" key="18">
    <source>
        <dbReference type="Proteomes" id="UP000256964"/>
    </source>
</evidence>
<evidence type="ECO:0000256" key="9">
    <source>
        <dbReference type="ARBA" id="ARBA00022801"/>
    </source>
</evidence>
<keyword evidence="11" id="KW-0862">Zinc</keyword>
<dbReference type="EMBL" id="KZ857380">
    <property type="protein sequence ID" value="RDX56835.1"/>
    <property type="molecule type" value="Genomic_DNA"/>
</dbReference>
<proteinExistence type="inferred from homology"/>
<dbReference type="Proteomes" id="UP000256964">
    <property type="component" value="Unassembled WGS sequence"/>
</dbReference>
<evidence type="ECO:0000256" key="4">
    <source>
        <dbReference type="ARBA" id="ARBA00022670"/>
    </source>
</evidence>
<reference evidence="17 18" key="1">
    <citation type="journal article" date="2018" name="Biotechnol. Biofuels">
        <title>Integrative visual omics of the white-rot fungus Polyporus brumalis exposes the biotechnological potential of its oxidative enzymes for delignifying raw plant biomass.</title>
        <authorList>
            <person name="Miyauchi S."/>
            <person name="Rancon A."/>
            <person name="Drula E."/>
            <person name="Hage H."/>
            <person name="Chaduli D."/>
            <person name="Favel A."/>
            <person name="Grisel S."/>
            <person name="Henrissat B."/>
            <person name="Herpoel-Gimbert I."/>
            <person name="Ruiz-Duenas F.J."/>
            <person name="Chevret D."/>
            <person name="Hainaut M."/>
            <person name="Lin J."/>
            <person name="Wang M."/>
            <person name="Pangilinan J."/>
            <person name="Lipzen A."/>
            <person name="Lesage-Meessen L."/>
            <person name="Navarro D."/>
            <person name="Riley R."/>
            <person name="Grigoriev I.V."/>
            <person name="Zhou S."/>
            <person name="Raouche S."/>
            <person name="Rosso M.N."/>
        </authorList>
    </citation>
    <scope>NUCLEOTIDE SEQUENCE [LARGE SCALE GENOMIC DNA]</scope>
    <source>
        <strain evidence="17 18">BRFM 1820</strain>
    </source>
</reference>
<keyword evidence="5" id="KW-0479">Metal-binding</keyword>
<dbReference type="InterPro" id="IPR000626">
    <property type="entry name" value="Ubiquitin-like_dom"/>
</dbReference>
<evidence type="ECO:0000256" key="1">
    <source>
        <dbReference type="ARBA" id="ARBA00000707"/>
    </source>
</evidence>
<feature type="region of interest" description="Disordered" evidence="13">
    <location>
        <begin position="75"/>
        <end position="104"/>
    </location>
</feature>
<dbReference type="InterPro" id="IPR050164">
    <property type="entry name" value="Peptidase_C19"/>
</dbReference>
<dbReference type="STRING" id="139420.A0A371DWF3"/>
<dbReference type="PROSITE" id="PS51283">
    <property type="entry name" value="DUSP"/>
    <property type="match status" value="1"/>
</dbReference>
<evidence type="ECO:0000259" key="14">
    <source>
        <dbReference type="PROSITE" id="PS50053"/>
    </source>
</evidence>
<evidence type="ECO:0000256" key="13">
    <source>
        <dbReference type="SAM" id="MobiDB-lite"/>
    </source>
</evidence>